<evidence type="ECO:0000313" key="2">
    <source>
        <dbReference type="Proteomes" id="UP000245119"/>
    </source>
</evidence>
<evidence type="ECO:0000313" key="1">
    <source>
        <dbReference type="EMBL" id="PVD37082.1"/>
    </source>
</evidence>
<sequence length="99" mass="11046">MEGGKERYGGQPFYMQVARLEKMAGIEVPDLLKGSGKVRERRRTPPSCWPREKYPCQAVEDKTLDTGVDDTVLRLAATHPPCWEALPVDLINGPAIEHA</sequence>
<organism evidence="1 2">
    <name type="scientific">Pomacea canaliculata</name>
    <name type="common">Golden apple snail</name>
    <dbReference type="NCBI Taxonomy" id="400727"/>
    <lineage>
        <taxon>Eukaryota</taxon>
        <taxon>Metazoa</taxon>
        <taxon>Spiralia</taxon>
        <taxon>Lophotrochozoa</taxon>
        <taxon>Mollusca</taxon>
        <taxon>Gastropoda</taxon>
        <taxon>Caenogastropoda</taxon>
        <taxon>Architaenioglossa</taxon>
        <taxon>Ampullarioidea</taxon>
        <taxon>Ampullariidae</taxon>
        <taxon>Pomacea</taxon>
    </lineage>
</organism>
<dbReference type="EMBL" id="PZQS01000002">
    <property type="protein sequence ID" value="PVD37082.1"/>
    <property type="molecule type" value="Genomic_DNA"/>
</dbReference>
<protein>
    <submittedName>
        <fullName evidence="1">Uncharacterized protein</fullName>
    </submittedName>
</protein>
<gene>
    <name evidence="1" type="ORF">C0Q70_04075</name>
</gene>
<name>A0A2T7PUI4_POMCA</name>
<proteinExistence type="predicted"/>
<dbReference type="AlphaFoldDB" id="A0A2T7PUI4"/>
<comment type="caution">
    <text evidence="1">The sequence shown here is derived from an EMBL/GenBank/DDBJ whole genome shotgun (WGS) entry which is preliminary data.</text>
</comment>
<reference evidence="1 2" key="1">
    <citation type="submission" date="2018-04" db="EMBL/GenBank/DDBJ databases">
        <title>The genome of golden apple snail Pomacea canaliculata provides insight into stress tolerance and invasive adaptation.</title>
        <authorList>
            <person name="Liu C."/>
            <person name="Liu B."/>
            <person name="Ren Y."/>
            <person name="Zhang Y."/>
            <person name="Wang H."/>
            <person name="Li S."/>
            <person name="Jiang F."/>
            <person name="Yin L."/>
            <person name="Zhang G."/>
            <person name="Qian W."/>
            <person name="Fan W."/>
        </authorList>
    </citation>
    <scope>NUCLEOTIDE SEQUENCE [LARGE SCALE GENOMIC DNA]</scope>
    <source>
        <strain evidence="1">SZHN2017</strain>
        <tissue evidence="1">Muscle</tissue>
    </source>
</reference>
<dbReference type="Proteomes" id="UP000245119">
    <property type="component" value="Linkage Group LG2"/>
</dbReference>
<accession>A0A2T7PUI4</accession>
<keyword evidence="2" id="KW-1185">Reference proteome</keyword>